<proteinExistence type="predicted"/>
<dbReference type="EMBL" id="QDEB01057582">
    <property type="protein sequence ID" value="RZC36912.1"/>
    <property type="molecule type" value="Genomic_DNA"/>
</dbReference>
<dbReference type="Proteomes" id="UP000292052">
    <property type="component" value="Unassembled WGS sequence"/>
</dbReference>
<name>A0A482VVF3_ASBVE</name>
<sequence length="182" mass="20523">MRKVFDVPVEEKVVTPQEMLASLQCIDEATTQALITPPPSDIIIDVNSESSTQRSDTLLPSSTNGTAEVPLRVCKGAICSQREEVHEESPEDALKKFDEDVPLNPLQWNNIEKEMVRVAEKAELEEEMKHLRALQNEEYRLLDEVVYPLTKSGSKFLTVGVLPLKAAIVFELPEFEEFLVEL</sequence>
<organism evidence="1 2">
    <name type="scientific">Asbolus verrucosus</name>
    <name type="common">Desert ironclad beetle</name>
    <dbReference type="NCBI Taxonomy" id="1661398"/>
    <lineage>
        <taxon>Eukaryota</taxon>
        <taxon>Metazoa</taxon>
        <taxon>Ecdysozoa</taxon>
        <taxon>Arthropoda</taxon>
        <taxon>Hexapoda</taxon>
        <taxon>Insecta</taxon>
        <taxon>Pterygota</taxon>
        <taxon>Neoptera</taxon>
        <taxon>Endopterygota</taxon>
        <taxon>Coleoptera</taxon>
        <taxon>Polyphaga</taxon>
        <taxon>Cucujiformia</taxon>
        <taxon>Tenebrionidae</taxon>
        <taxon>Pimeliinae</taxon>
        <taxon>Asbolus</taxon>
    </lineage>
</organism>
<accession>A0A482VVF3</accession>
<dbReference type="AlphaFoldDB" id="A0A482VVF3"/>
<gene>
    <name evidence="1" type="ORF">BDFB_012215</name>
</gene>
<reference evidence="1 2" key="1">
    <citation type="submission" date="2017-03" db="EMBL/GenBank/DDBJ databases">
        <title>Genome of the blue death feigning beetle - Asbolus verrucosus.</title>
        <authorList>
            <person name="Rider S.D."/>
        </authorList>
    </citation>
    <scope>NUCLEOTIDE SEQUENCE [LARGE SCALE GENOMIC DNA]</scope>
    <source>
        <strain evidence="1">Butters</strain>
        <tissue evidence="1">Head and leg muscle</tissue>
    </source>
</reference>
<evidence type="ECO:0000313" key="2">
    <source>
        <dbReference type="Proteomes" id="UP000292052"/>
    </source>
</evidence>
<comment type="caution">
    <text evidence="1">The sequence shown here is derived from an EMBL/GenBank/DDBJ whole genome shotgun (WGS) entry which is preliminary data.</text>
</comment>
<protein>
    <submittedName>
        <fullName evidence="1">Uncharacterized protein</fullName>
    </submittedName>
</protein>
<evidence type="ECO:0000313" key="1">
    <source>
        <dbReference type="EMBL" id="RZC36912.1"/>
    </source>
</evidence>
<keyword evidence="2" id="KW-1185">Reference proteome</keyword>